<feature type="domain" description="FAD/NAD(P)-binding" evidence="5">
    <location>
        <begin position="15"/>
        <end position="308"/>
    </location>
</feature>
<dbReference type="STRING" id="349521.HCH_01123"/>
<comment type="cofactor">
    <cofactor evidence="1">
        <name>FAD</name>
        <dbReference type="ChEBI" id="CHEBI:57692"/>
    </cofactor>
</comment>
<dbReference type="EMBL" id="CP000155">
    <property type="protein sequence ID" value="ABC28001.1"/>
    <property type="molecule type" value="Genomic_DNA"/>
</dbReference>
<dbReference type="Pfam" id="PF07992">
    <property type="entry name" value="Pyr_redox_2"/>
    <property type="match status" value="1"/>
</dbReference>
<dbReference type="eggNOG" id="COG1252">
    <property type="taxonomic scope" value="Bacteria"/>
</dbReference>
<accession>Q2SMX3</accession>
<reference evidence="6 7" key="1">
    <citation type="journal article" date="2005" name="Nucleic Acids Res.">
        <title>Genomic blueprint of Hahella chejuensis, a marine microbe producing an algicidal agent.</title>
        <authorList>
            <person name="Jeong H."/>
            <person name="Yim J.H."/>
            <person name="Lee C."/>
            <person name="Choi S.-H."/>
            <person name="Park Y.K."/>
            <person name="Yoon S.H."/>
            <person name="Hur C.-G."/>
            <person name="Kang H.-Y."/>
            <person name="Kim D."/>
            <person name="Lee H.H."/>
            <person name="Park K.H."/>
            <person name="Park S.-H."/>
            <person name="Park H.-S."/>
            <person name="Lee H.K."/>
            <person name="Oh T.K."/>
            <person name="Kim J.F."/>
        </authorList>
    </citation>
    <scope>NUCLEOTIDE SEQUENCE [LARGE SCALE GENOMIC DNA]</scope>
    <source>
        <strain evidence="6 7">KCTC 2396</strain>
    </source>
</reference>
<dbReference type="KEGG" id="hch:HCH_01123"/>
<dbReference type="NCBIfam" id="TIGR03169">
    <property type="entry name" value="Nterm_to_SelD"/>
    <property type="match status" value="1"/>
</dbReference>
<keyword evidence="2" id="KW-0285">Flavoprotein</keyword>
<proteinExistence type="predicted"/>
<dbReference type="SUPFAM" id="SSF51905">
    <property type="entry name" value="FAD/NAD(P)-binding domain"/>
    <property type="match status" value="2"/>
</dbReference>
<name>Q2SMX3_HAHCH</name>
<keyword evidence="4" id="KW-0560">Oxidoreductase</keyword>
<dbReference type="PRINTS" id="PR00368">
    <property type="entry name" value="FADPNR"/>
</dbReference>
<dbReference type="PANTHER" id="PTHR42913:SF9">
    <property type="entry name" value="SLR1591 PROTEIN"/>
    <property type="match status" value="1"/>
</dbReference>
<evidence type="ECO:0000256" key="4">
    <source>
        <dbReference type="ARBA" id="ARBA00023002"/>
    </source>
</evidence>
<organism evidence="6 7">
    <name type="scientific">Hahella chejuensis (strain KCTC 2396)</name>
    <dbReference type="NCBI Taxonomy" id="349521"/>
    <lineage>
        <taxon>Bacteria</taxon>
        <taxon>Pseudomonadati</taxon>
        <taxon>Pseudomonadota</taxon>
        <taxon>Gammaproteobacteria</taxon>
        <taxon>Oceanospirillales</taxon>
        <taxon>Hahellaceae</taxon>
        <taxon>Hahella</taxon>
    </lineage>
</organism>
<keyword evidence="3" id="KW-0274">FAD</keyword>
<dbReference type="Gene3D" id="3.50.50.100">
    <property type="match status" value="1"/>
</dbReference>
<evidence type="ECO:0000256" key="3">
    <source>
        <dbReference type="ARBA" id="ARBA00022827"/>
    </source>
</evidence>
<dbReference type="GO" id="GO:0019646">
    <property type="term" value="P:aerobic electron transport chain"/>
    <property type="evidence" value="ECO:0007669"/>
    <property type="project" value="TreeGrafter"/>
</dbReference>
<gene>
    <name evidence="6" type="ordered locus">HCH_01123</name>
</gene>
<dbReference type="InterPro" id="IPR036188">
    <property type="entry name" value="FAD/NAD-bd_sf"/>
</dbReference>
<dbReference type="InterPro" id="IPR051169">
    <property type="entry name" value="NADH-Q_oxidoreductase"/>
</dbReference>
<dbReference type="PANTHER" id="PTHR42913">
    <property type="entry name" value="APOPTOSIS-INDUCING FACTOR 1"/>
    <property type="match status" value="1"/>
</dbReference>
<keyword evidence="7" id="KW-1185">Reference proteome</keyword>
<dbReference type="HOGENOM" id="CLU_021377_4_0_6"/>
<evidence type="ECO:0000256" key="2">
    <source>
        <dbReference type="ARBA" id="ARBA00022630"/>
    </source>
</evidence>
<dbReference type="InterPro" id="IPR023753">
    <property type="entry name" value="FAD/NAD-binding_dom"/>
</dbReference>
<dbReference type="AlphaFoldDB" id="Q2SMX3"/>
<evidence type="ECO:0000256" key="1">
    <source>
        <dbReference type="ARBA" id="ARBA00001974"/>
    </source>
</evidence>
<dbReference type="InterPro" id="IPR017584">
    <property type="entry name" value="Pyridine_nucleo_diS_OxRdtase_N"/>
</dbReference>
<evidence type="ECO:0000313" key="7">
    <source>
        <dbReference type="Proteomes" id="UP000000238"/>
    </source>
</evidence>
<evidence type="ECO:0000313" key="6">
    <source>
        <dbReference type="EMBL" id="ABC28001.1"/>
    </source>
</evidence>
<dbReference type="Proteomes" id="UP000000238">
    <property type="component" value="Chromosome"/>
</dbReference>
<dbReference type="GO" id="GO:0003955">
    <property type="term" value="F:NAD(P)H dehydrogenase (quinone) activity"/>
    <property type="evidence" value="ECO:0007669"/>
    <property type="project" value="TreeGrafter"/>
</dbReference>
<protein>
    <submittedName>
        <fullName evidence="6">NADH dehydrogenase, FAD-containing subunit</fullName>
    </submittedName>
</protein>
<evidence type="ECO:0000259" key="5">
    <source>
        <dbReference type="Pfam" id="PF07992"/>
    </source>
</evidence>
<sequence length="376" mass="41472">MLMAEQPGSLTLLLLGGGHTHALLLLALARDPLPNVRVVLVSERPLSPYSGMLPGLVAGHYQYEEAHIDLLALCRQVGAEFVEGRVKGLDCSRRVAHLENGEALHYDYLSLNIGAVPDLSTPGASDYAIPVKPIADFWPRWREAYASLSVDPEVRNIVVVGGGAGGVELAFAIAYALQSAPVVHQVSLAARNAPVADYPKRMRRWLQRRFDQRGVIALTDFNVAEVASDRLIDDKGRTAPADHVFWCTQGKAAPWLSETELSLTAEGFIRVTPSLQSIAFPEVFAVGDCAWIDASPTPRAGVYAVRQAPFLLDNLHRLLRGLPMRAYRPQRRFLSLLACGGRDAVGARGRISLAGQWVWRWKDSIDRRFMRRFPHS</sequence>